<sequence length="194" mass="22928">MASIAKKYEVSEAELHNMNKQLSEPENVMEGMKLKVPKETSSDLKEMKKYNTTDDQVATTVKDHVEVTEEVDETEIEDIHGEVEYNRNDRFPLPNDNENPKPLPYIREDEYFDKQIVPYNETSYDELVEATNYNYTPNSFEDSWSQVTYEPIQYFDPYAITEQNTYNRLYYSSYRNGCGCKAAPMNYGYMNYYY</sequence>
<evidence type="ECO:0000313" key="3">
    <source>
        <dbReference type="Proteomes" id="UP001500740"/>
    </source>
</evidence>
<accession>A0ABN0ZS93</accession>
<dbReference type="Proteomes" id="UP001500740">
    <property type="component" value="Unassembled WGS sequence"/>
</dbReference>
<evidence type="ECO:0000259" key="1">
    <source>
        <dbReference type="PROSITE" id="PS51782"/>
    </source>
</evidence>
<proteinExistence type="predicted"/>
<organism evidence="2 3">
    <name type="scientific">Alkalibacillus silvisoli</name>
    <dbReference type="NCBI Taxonomy" id="392823"/>
    <lineage>
        <taxon>Bacteria</taxon>
        <taxon>Bacillati</taxon>
        <taxon>Bacillota</taxon>
        <taxon>Bacilli</taxon>
        <taxon>Bacillales</taxon>
        <taxon>Bacillaceae</taxon>
        <taxon>Alkalibacillus</taxon>
    </lineage>
</organism>
<feature type="domain" description="LysM" evidence="1">
    <location>
        <begin position="1"/>
        <end position="36"/>
    </location>
</feature>
<protein>
    <recommendedName>
        <fullName evidence="1">LysM domain-containing protein</fullName>
    </recommendedName>
</protein>
<name>A0ABN0ZS93_9BACI</name>
<keyword evidence="3" id="KW-1185">Reference proteome</keyword>
<reference evidence="2 3" key="1">
    <citation type="journal article" date="2019" name="Int. J. Syst. Evol. Microbiol.">
        <title>The Global Catalogue of Microorganisms (GCM) 10K type strain sequencing project: providing services to taxonomists for standard genome sequencing and annotation.</title>
        <authorList>
            <consortium name="The Broad Institute Genomics Platform"/>
            <consortium name="The Broad Institute Genome Sequencing Center for Infectious Disease"/>
            <person name="Wu L."/>
            <person name="Ma J."/>
        </authorList>
    </citation>
    <scope>NUCLEOTIDE SEQUENCE [LARGE SCALE GENOMIC DNA]</scope>
    <source>
        <strain evidence="2 3">JCM 14193</strain>
    </source>
</reference>
<gene>
    <name evidence="2" type="ORF">GCM10008935_09830</name>
</gene>
<dbReference type="PROSITE" id="PS51782">
    <property type="entry name" value="LYSM"/>
    <property type="match status" value="1"/>
</dbReference>
<comment type="caution">
    <text evidence="2">The sequence shown here is derived from an EMBL/GenBank/DDBJ whole genome shotgun (WGS) entry which is preliminary data.</text>
</comment>
<dbReference type="Gene3D" id="3.10.350.10">
    <property type="entry name" value="LysM domain"/>
    <property type="match status" value="1"/>
</dbReference>
<dbReference type="InterPro" id="IPR036779">
    <property type="entry name" value="LysM_dom_sf"/>
</dbReference>
<dbReference type="EMBL" id="BAAACZ010000009">
    <property type="protein sequence ID" value="GAA0456941.1"/>
    <property type="molecule type" value="Genomic_DNA"/>
</dbReference>
<dbReference type="InterPro" id="IPR018392">
    <property type="entry name" value="LysM"/>
</dbReference>
<evidence type="ECO:0000313" key="2">
    <source>
        <dbReference type="EMBL" id="GAA0456941.1"/>
    </source>
</evidence>